<dbReference type="HOGENOM" id="CLU_2271204_0_0_4"/>
<accession>C7RUD4</accession>
<sequence length="102" mass="10782">MTLRRGDTERPDASAGPPVVVMGRGTGAERCFRPPASAERVYAADLAAAAPRHGPVGVPILGTVPDEEHGFLLDELDRAPPSGNVMGLDLDSSREKPRLALR</sequence>
<name>C7RUD4_ACCRE</name>
<reference evidence="2" key="1">
    <citation type="submission" date="2009-08" db="EMBL/GenBank/DDBJ databases">
        <authorList>
            <consortium name="US DOE Joint Genome Institute"/>
            <person name="Lucas S."/>
            <person name="Copeland A."/>
            <person name="Lapidus A."/>
            <person name="Glavina del Rio T."/>
            <person name="Dalin E."/>
            <person name="Tice H."/>
            <person name="Bruce D."/>
            <person name="Barry K."/>
            <person name="Pitluck S."/>
            <person name="Lowry S."/>
            <person name="Larimer F."/>
            <person name="Land M."/>
            <person name="Hauser L."/>
            <person name="Kyrpides N."/>
            <person name="Ivanova N."/>
            <person name="McMahon K.D."/>
            <person name="Hugenholtz P."/>
        </authorList>
    </citation>
    <scope>NUCLEOTIDE SEQUENCE</scope>
    <source>
        <strain evidence="2">UW-1</strain>
    </source>
</reference>
<protein>
    <submittedName>
        <fullName evidence="2">Uncharacterized protein</fullName>
    </submittedName>
</protein>
<feature type="region of interest" description="Disordered" evidence="1">
    <location>
        <begin position="77"/>
        <end position="102"/>
    </location>
</feature>
<evidence type="ECO:0000313" key="2">
    <source>
        <dbReference type="EMBL" id="ACV34986.1"/>
    </source>
</evidence>
<proteinExistence type="predicted"/>
<dbReference type="STRING" id="522306.CAP2UW1_1676"/>
<dbReference type="EMBL" id="CP001715">
    <property type="protein sequence ID" value="ACV34986.1"/>
    <property type="molecule type" value="Genomic_DNA"/>
</dbReference>
<reference evidence="2" key="2">
    <citation type="submission" date="2009-09" db="EMBL/GenBank/DDBJ databases">
        <title>Complete sequence of chromosome of Candidatus Accumulibacter phosphatis clade IIA str. UW-1.</title>
        <authorList>
            <consortium name="US DOE Joint Genome Institute"/>
            <person name="Martin H.G."/>
            <person name="Ivanova N."/>
            <person name="Kunin V."/>
            <person name="Warnecke F."/>
            <person name="Barry K."/>
            <person name="He S."/>
            <person name="Salamov A."/>
            <person name="Szeto E."/>
            <person name="Dalin E."/>
            <person name="Pangilinan J.L."/>
            <person name="Lapidus A."/>
            <person name="Lowry S."/>
            <person name="Kyrpides N.C."/>
            <person name="McMahon K.D."/>
            <person name="Hugenholtz P."/>
        </authorList>
    </citation>
    <scope>NUCLEOTIDE SEQUENCE [LARGE SCALE GENOMIC DNA]</scope>
    <source>
        <strain evidence="2">UW-1</strain>
    </source>
</reference>
<feature type="region of interest" description="Disordered" evidence="1">
    <location>
        <begin position="1"/>
        <end position="26"/>
    </location>
</feature>
<feature type="compositionally biased region" description="Basic and acidic residues" evidence="1">
    <location>
        <begin position="91"/>
        <end position="102"/>
    </location>
</feature>
<dbReference type="AlphaFoldDB" id="C7RUD4"/>
<evidence type="ECO:0000256" key="1">
    <source>
        <dbReference type="SAM" id="MobiDB-lite"/>
    </source>
</evidence>
<organism evidence="2">
    <name type="scientific">Accumulibacter regalis</name>
    <dbReference type="NCBI Taxonomy" id="522306"/>
    <lineage>
        <taxon>Bacteria</taxon>
        <taxon>Pseudomonadati</taxon>
        <taxon>Pseudomonadota</taxon>
        <taxon>Betaproteobacteria</taxon>
        <taxon>Candidatus Accumulibacter</taxon>
    </lineage>
</organism>
<gene>
    <name evidence="2" type="ordered locus">CAP2UW1_1676</name>
</gene>
<feature type="compositionally biased region" description="Basic and acidic residues" evidence="1">
    <location>
        <begin position="1"/>
        <end position="12"/>
    </location>
</feature>
<dbReference type="KEGG" id="app:CAP2UW1_1676"/>